<reference evidence="4" key="1">
    <citation type="journal article" date="2020" name="Nat. Ecol. Evol.">
        <title>Deeply conserved synteny resolves early events in vertebrate evolution.</title>
        <authorList>
            <person name="Simakov O."/>
            <person name="Marletaz F."/>
            <person name="Yue J.X."/>
            <person name="O'Connell B."/>
            <person name="Jenkins J."/>
            <person name="Brandt A."/>
            <person name="Calef R."/>
            <person name="Tung C.H."/>
            <person name="Huang T.K."/>
            <person name="Schmutz J."/>
            <person name="Satoh N."/>
            <person name="Yu J.K."/>
            <person name="Putnam N.H."/>
            <person name="Green R.E."/>
            <person name="Rokhsar D.S."/>
        </authorList>
    </citation>
    <scope>NUCLEOTIDE SEQUENCE [LARGE SCALE GENOMIC DNA]</scope>
    <source>
        <strain evidence="4">S238N-H82</strain>
    </source>
</reference>
<dbReference type="AlphaFoldDB" id="A0A9J7HV81"/>
<dbReference type="InterPro" id="IPR015915">
    <property type="entry name" value="Kelch-typ_b-propeller"/>
</dbReference>
<accession>A0A9J7HV81</accession>
<keyword evidence="4" id="KW-1185">Reference proteome</keyword>
<dbReference type="KEGG" id="bfo:118407600"/>
<keyword evidence="1" id="KW-0880">Kelch repeat</keyword>
<dbReference type="GeneID" id="118407600"/>
<evidence type="ECO:0000256" key="1">
    <source>
        <dbReference type="ARBA" id="ARBA00022441"/>
    </source>
</evidence>
<dbReference type="RefSeq" id="XP_035663992.1">
    <property type="nucleotide sequence ID" value="XM_035808099.1"/>
</dbReference>
<evidence type="ECO:0000313" key="5">
    <source>
        <dbReference type="RefSeq" id="XP_035663992.1"/>
    </source>
</evidence>
<dbReference type="PANTHER" id="PTHR24412:SF499">
    <property type="entry name" value="KELCH REPEAT AND BTB DOMAIN-CONTAINING PROTEIN 8-LIKE ISOFORM X1"/>
    <property type="match status" value="1"/>
</dbReference>
<evidence type="ECO:0000313" key="4">
    <source>
        <dbReference type="Proteomes" id="UP000001554"/>
    </source>
</evidence>
<dbReference type="InterPro" id="IPR006652">
    <property type="entry name" value="Kelch_1"/>
</dbReference>
<feature type="region of interest" description="Disordered" evidence="3">
    <location>
        <begin position="321"/>
        <end position="344"/>
    </location>
</feature>
<gene>
    <name evidence="5" type="primary">LOC118407600</name>
</gene>
<dbReference type="Proteomes" id="UP000001554">
    <property type="component" value="Chromosome 2"/>
</dbReference>
<organism evidence="4 5">
    <name type="scientific">Branchiostoma floridae</name>
    <name type="common">Florida lancelet</name>
    <name type="synonym">Amphioxus</name>
    <dbReference type="NCBI Taxonomy" id="7739"/>
    <lineage>
        <taxon>Eukaryota</taxon>
        <taxon>Metazoa</taxon>
        <taxon>Chordata</taxon>
        <taxon>Cephalochordata</taxon>
        <taxon>Leptocardii</taxon>
        <taxon>Amphioxiformes</taxon>
        <taxon>Branchiostomatidae</taxon>
        <taxon>Branchiostoma</taxon>
    </lineage>
</organism>
<dbReference type="SMART" id="SM00612">
    <property type="entry name" value="Kelch"/>
    <property type="match status" value="3"/>
</dbReference>
<keyword evidence="2" id="KW-0677">Repeat</keyword>
<evidence type="ECO:0000256" key="2">
    <source>
        <dbReference type="ARBA" id="ARBA00022737"/>
    </source>
</evidence>
<dbReference type="Pfam" id="PF01344">
    <property type="entry name" value="Kelch_1"/>
    <property type="match status" value="1"/>
</dbReference>
<evidence type="ECO:0000256" key="3">
    <source>
        <dbReference type="SAM" id="MobiDB-lite"/>
    </source>
</evidence>
<sequence length="344" mass="39431">MQIFPRLLKEGILEQGHHRVAPCYDPSTGRQHTMDIPRHLESISLTATPDDKLYLAEYISRRMVQFGRQKALYQYNHLSNTWEPRCEMISPRARCGLVYLKGYIYAIGGDDTKVTAERYDLSSDEWTWIPAIPHPMSSELCAVTLNDCIYVICQKGCYCFSTTENKWSKIADMLKPPLHPQAVTYQGSIYCVNSKNKGGYQSSNVVEVYNPTNGEWKSSGNDSYFFDMTTLMEYGDTLYMYFHNHQEQWNTTSIYQYQPETDSWLRLKDEEILVPPLAEWLGLESRTDCLTTRMIPMCLWDPNANGELELLYYDGELSCSSESSGSRTSDNSDGVVGLSDEENT</sequence>
<protein>
    <submittedName>
        <fullName evidence="5">Kelch repeat and BTB domain-containing protein 2-like</fullName>
    </submittedName>
</protein>
<dbReference type="Gene3D" id="2.120.10.80">
    <property type="entry name" value="Kelch-type beta propeller"/>
    <property type="match status" value="1"/>
</dbReference>
<dbReference type="PANTHER" id="PTHR24412">
    <property type="entry name" value="KELCH PROTEIN"/>
    <property type="match status" value="1"/>
</dbReference>
<dbReference type="SUPFAM" id="SSF117281">
    <property type="entry name" value="Kelch motif"/>
    <property type="match status" value="1"/>
</dbReference>
<dbReference type="OMA" id="GSIYCVN"/>
<feature type="compositionally biased region" description="Low complexity" evidence="3">
    <location>
        <begin position="321"/>
        <end position="332"/>
    </location>
</feature>
<reference evidence="5" key="2">
    <citation type="submission" date="2025-08" db="UniProtKB">
        <authorList>
            <consortium name="RefSeq"/>
        </authorList>
    </citation>
    <scope>IDENTIFICATION</scope>
    <source>
        <strain evidence="5">S238N-H82</strain>
        <tissue evidence="5">Testes</tissue>
    </source>
</reference>
<name>A0A9J7HV81_BRAFL</name>
<proteinExistence type="predicted"/>